<feature type="region of interest" description="Disordered" evidence="1">
    <location>
        <begin position="24"/>
        <end position="43"/>
    </location>
</feature>
<gene>
    <name evidence="2" type="ORF">CSUI_005612</name>
</gene>
<organism evidence="2 3">
    <name type="scientific">Cystoisospora suis</name>
    <dbReference type="NCBI Taxonomy" id="483139"/>
    <lineage>
        <taxon>Eukaryota</taxon>
        <taxon>Sar</taxon>
        <taxon>Alveolata</taxon>
        <taxon>Apicomplexa</taxon>
        <taxon>Conoidasida</taxon>
        <taxon>Coccidia</taxon>
        <taxon>Eucoccidiorida</taxon>
        <taxon>Eimeriorina</taxon>
        <taxon>Sarcocystidae</taxon>
        <taxon>Cystoisospora</taxon>
    </lineage>
</organism>
<reference evidence="2 3" key="1">
    <citation type="journal article" date="2017" name="Int. J. Parasitol.">
        <title>The genome of the protozoan parasite Cystoisospora suis and a reverse vaccinology approach to identify vaccine candidates.</title>
        <authorList>
            <person name="Palmieri N."/>
            <person name="Shrestha A."/>
            <person name="Ruttkowski B."/>
            <person name="Beck T."/>
            <person name="Vogl C."/>
            <person name="Tomley F."/>
            <person name="Blake D.P."/>
            <person name="Joachim A."/>
        </authorList>
    </citation>
    <scope>NUCLEOTIDE SEQUENCE [LARGE SCALE GENOMIC DNA]</scope>
    <source>
        <strain evidence="2 3">Wien I</strain>
    </source>
</reference>
<evidence type="ECO:0000313" key="3">
    <source>
        <dbReference type="Proteomes" id="UP000221165"/>
    </source>
</evidence>
<evidence type="ECO:0000256" key="1">
    <source>
        <dbReference type="SAM" id="MobiDB-lite"/>
    </source>
</evidence>
<sequence length="66" mass="7353">MLMPPHSLSQISLYPSWVSEERMGKTNRGFSRPGNKSASPKEPTRLFVLPGELSCSMDRSLGFLVL</sequence>
<dbReference type="GeneID" id="94428994"/>
<dbReference type="EMBL" id="MIGC01002717">
    <property type="protein sequence ID" value="PHJ20552.1"/>
    <property type="molecule type" value="Genomic_DNA"/>
</dbReference>
<keyword evidence="3" id="KW-1185">Reference proteome</keyword>
<dbReference type="AlphaFoldDB" id="A0A2C6KWZ4"/>
<name>A0A2C6KWZ4_9APIC</name>
<accession>A0A2C6KWZ4</accession>
<dbReference type="RefSeq" id="XP_067922239.1">
    <property type="nucleotide sequence ID" value="XM_068065783.1"/>
</dbReference>
<protein>
    <submittedName>
        <fullName evidence="2">Uncharacterized protein</fullName>
    </submittedName>
</protein>
<evidence type="ECO:0000313" key="2">
    <source>
        <dbReference type="EMBL" id="PHJ20552.1"/>
    </source>
</evidence>
<dbReference type="Proteomes" id="UP000221165">
    <property type="component" value="Unassembled WGS sequence"/>
</dbReference>
<comment type="caution">
    <text evidence="2">The sequence shown here is derived from an EMBL/GenBank/DDBJ whole genome shotgun (WGS) entry which is preliminary data.</text>
</comment>
<proteinExistence type="predicted"/>
<dbReference type="VEuPathDB" id="ToxoDB:CSUI_005612"/>